<protein>
    <recommendedName>
        <fullName evidence="2">histidine kinase</fullName>
        <ecNumber evidence="2">2.7.13.3</ecNumber>
    </recommendedName>
</protein>
<evidence type="ECO:0000313" key="12">
    <source>
        <dbReference type="Proteomes" id="UP000305517"/>
    </source>
</evidence>
<evidence type="ECO:0000256" key="7">
    <source>
        <dbReference type="ARBA" id="ARBA00022840"/>
    </source>
</evidence>
<evidence type="ECO:0000256" key="8">
    <source>
        <dbReference type="ARBA" id="ARBA00023012"/>
    </source>
</evidence>
<feature type="domain" description="Signal transduction histidine kinase subgroup 3 dimerisation and phosphoacceptor" evidence="10">
    <location>
        <begin position="794"/>
        <end position="852"/>
    </location>
</feature>
<dbReference type="GO" id="GO:0005524">
    <property type="term" value="F:ATP binding"/>
    <property type="evidence" value="ECO:0007669"/>
    <property type="project" value="UniProtKB-KW"/>
</dbReference>
<dbReference type="OrthoDB" id="9806995at2"/>
<dbReference type="InterPro" id="IPR003594">
    <property type="entry name" value="HATPase_dom"/>
</dbReference>
<keyword evidence="5" id="KW-0547">Nucleotide-binding</keyword>
<keyword evidence="3" id="KW-0597">Phosphoprotein</keyword>
<evidence type="ECO:0000256" key="6">
    <source>
        <dbReference type="ARBA" id="ARBA00022777"/>
    </source>
</evidence>
<dbReference type="Gene3D" id="2.60.40.10">
    <property type="entry name" value="Immunoglobulins"/>
    <property type="match status" value="1"/>
</dbReference>
<dbReference type="Gene3D" id="3.30.565.10">
    <property type="entry name" value="Histidine kinase-like ATPase, C-terminal domain"/>
    <property type="match status" value="1"/>
</dbReference>
<gene>
    <name evidence="11" type="ORF">FDY95_15295</name>
</gene>
<organism evidence="11 12">
    <name type="scientific">Hymenobacter jeollabukensis</name>
    <dbReference type="NCBI Taxonomy" id="2025313"/>
    <lineage>
        <taxon>Bacteria</taxon>
        <taxon>Pseudomonadati</taxon>
        <taxon>Bacteroidota</taxon>
        <taxon>Cytophagia</taxon>
        <taxon>Cytophagales</taxon>
        <taxon>Hymenobacteraceae</taxon>
        <taxon>Hymenobacter</taxon>
    </lineage>
</organism>
<dbReference type="SUPFAM" id="SSF63829">
    <property type="entry name" value="Calcium-dependent phosphotriesterase"/>
    <property type="match status" value="3"/>
</dbReference>
<comment type="catalytic activity">
    <reaction evidence="1">
        <text>ATP + protein L-histidine = ADP + protein N-phospho-L-histidine.</text>
        <dbReference type="EC" id="2.7.13.3"/>
    </reaction>
</comment>
<keyword evidence="7" id="KW-0067">ATP-binding</keyword>
<dbReference type="EC" id="2.7.13.3" evidence="2"/>
<dbReference type="SUPFAM" id="SSF55874">
    <property type="entry name" value="ATPase domain of HSP90 chaperone/DNA topoisomerase II/histidine kinase"/>
    <property type="match status" value="1"/>
</dbReference>
<evidence type="ECO:0000256" key="5">
    <source>
        <dbReference type="ARBA" id="ARBA00022741"/>
    </source>
</evidence>
<evidence type="ECO:0000256" key="2">
    <source>
        <dbReference type="ARBA" id="ARBA00012438"/>
    </source>
</evidence>
<dbReference type="PANTHER" id="PTHR24421">
    <property type="entry name" value="NITRATE/NITRITE SENSOR PROTEIN NARX-RELATED"/>
    <property type="match status" value="1"/>
</dbReference>
<dbReference type="PANTHER" id="PTHR24421:SF10">
    <property type="entry name" value="NITRATE_NITRITE SENSOR PROTEIN NARQ"/>
    <property type="match status" value="1"/>
</dbReference>
<dbReference type="RefSeq" id="WP_138078986.1">
    <property type="nucleotide sequence ID" value="NZ_VAJM01000006.1"/>
</dbReference>
<keyword evidence="6" id="KW-0418">Kinase</keyword>
<comment type="caution">
    <text evidence="11">The sequence shown here is derived from an EMBL/GenBank/DDBJ whole genome shotgun (WGS) entry which is preliminary data.</text>
</comment>
<dbReference type="GO" id="GO:0000155">
    <property type="term" value="F:phosphorelay sensor kinase activity"/>
    <property type="evidence" value="ECO:0007669"/>
    <property type="project" value="InterPro"/>
</dbReference>
<proteinExistence type="predicted"/>
<evidence type="ECO:0000313" key="11">
    <source>
        <dbReference type="EMBL" id="TLM91914.1"/>
    </source>
</evidence>
<dbReference type="InterPro" id="IPR013783">
    <property type="entry name" value="Ig-like_fold"/>
</dbReference>
<evidence type="ECO:0000256" key="1">
    <source>
        <dbReference type="ARBA" id="ARBA00000085"/>
    </source>
</evidence>
<keyword evidence="8" id="KW-0902">Two-component regulatory system</keyword>
<dbReference type="InterPro" id="IPR015943">
    <property type="entry name" value="WD40/YVTN_repeat-like_dom_sf"/>
</dbReference>
<dbReference type="Proteomes" id="UP000305517">
    <property type="component" value="Unassembled WGS sequence"/>
</dbReference>
<accession>A0A5R8WPC9</accession>
<dbReference type="Gene3D" id="2.130.10.10">
    <property type="entry name" value="YVTN repeat-like/Quinoprotein amine dehydrogenase"/>
    <property type="match status" value="2"/>
</dbReference>
<sequence>MCWLLPGLLAPFVARAQTWQQDPVLSRLLVHQLVQDRAGLLWVAADEGLFRYDGYELVPLSALATLPPGFSFDRAVVLALDGQQRLWIGSSRGLFRLRQKHLEQIPLPGVGTAPVVVNSLLLHPRSGALWVGYADQAVATFPAPDRPGRRVPLALGTPAVWLGTADDSAVWVVSAAHRVAYCAPHRGRVRPYQPRAELRPLAGTAPLQLIGTRSLYQEQPDGTLRQVLRWLPGLDEANFVPGQQGGGWQWVVAGQLVQLRSQPGAALPRVQLSAAAFERAGQLPRQYTVFTDANGLRWSHSSWQRGCFKQRAGAEAIEALPSRPLARYSTRAITRLPDGRLLVAAYGATLVQPADSPQASLRPFPLTENGHPSEAIPLDISVTPAGQVVFAEENHPFGLLDYRSGRLRRLALPPDEVAFTSSLCVQRDSTGTMWGGSSRGLFRLDLRQERATRYRRPGRPAPLPFDGQEIRELAAAPGGWLWLVTSGGLYRLHPATGRLEHYGATEPGARHLPTDDLLCAWPAADGGVWVGSRPAGLLWVQPGRGLRRQITTADGLPSNTVATVLANTPNQLWCGTFAGLVRYDVRRGRVAVLNETDGLADAELNRQSAWRAPDGALYFGGVGGLHRVLPARFAEGKQPVPRLLLGSYTQHHSRPDSIRTYYLPGRLPMARPLTLAPADAFIEFSLALTDYLAPEQARFEYRLPGSSDERWRPVGSTHVLSLRGLPAGAYQVELRGVSGRGVPATNQLRVPLRVEAVWWRQPWAWLLAAGLVGATLYGLHRRRLARVRQVERLRSRIAADLHDEVGTLLTRVSLQAELLRQQPAEAGPVLERLLSNSRQAAGTMRDIVWGIDAQADTVGALLDRMRDHLDQSAAPAGLATELHVRGLRDAQPLPPELRQHLYLIFKEAVSNAARHAQGASRLDVTLARESGWLTLLVQNDGQPTGAATRSGMGRRNMQQRAGLLGGTLVAEARPQGFVVQLRVPF</sequence>
<evidence type="ECO:0000256" key="4">
    <source>
        <dbReference type="ARBA" id="ARBA00022679"/>
    </source>
</evidence>
<dbReference type="GO" id="GO:0046983">
    <property type="term" value="F:protein dimerization activity"/>
    <property type="evidence" value="ECO:0007669"/>
    <property type="project" value="InterPro"/>
</dbReference>
<keyword evidence="4" id="KW-0808">Transferase</keyword>
<dbReference type="GO" id="GO:0016020">
    <property type="term" value="C:membrane"/>
    <property type="evidence" value="ECO:0007669"/>
    <property type="project" value="InterPro"/>
</dbReference>
<feature type="domain" description="Histidine kinase/HSP90-like ATPase" evidence="9">
    <location>
        <begin position="899"/>
        <end position="984"/>
    </location>
</feature>
<evidence type="ECO:0000256" key="3">
    <source>
        <dbReference type="ARBA" id="ARBA00022553"/>
    </source>
</evidence>
<dbReference type="EMBL" id="VAJM01000006">
    <property type="protein sequence ID" value="TLM91914.1"/>
    <property type="molecule type" value="Genomic_DNA"/>
</dbReference>
<dbReference type="Gene3D" id="1.20.5.1930">
    <property type="match status" value="1"/>
</dbReference>
<evidence type="ECO:0000259" key="9">
    <source>
        <dbReference type="Pfam" id="PF02518"/>
    </source>
</evidence>
<reference evidence="11 12" key="1">
    <citation type="submission" date="2019-05" db="EMBL/GenBank/DDBJ databases">
        <title>Hymenobacter edaphi sp. nov., isolated from abandoned arsenic-contaminated farmland soil.</title>
        <authorList>
            <person name="Nie L."/>
        </authorList>
    </citation>
    <scope>NUCLEOTIDE SEQUENCE [LARGE SCALE GENOMIC DNA]</scope>
    <source>
        <strain evidence="11 12">1-3-3-8</strain>
    </source>
</reference>
<keyword evidence="12" id="KW-1185">Reference proteome</keyword>
<dbReference type="InterPro" id="IPR011712">
    <property type="entry name" value="Sig_transdc_His_kin_sub3_dim/P"/>
</dbReference>
<dbReference type="InterPro" id="IPR036890">
    <property type="entry name" value="HATPase_C_sf"/>
</dbReference>
<evidence type="ECO:0000259" key="10">
    <source>
        <dbReference type="Pfam" id="PF07730"/>
    </source>
</evidence>
<dbReference type="InterPro" id="IPR050482">
    <property type="entry name" value="Sensor_HK_TwoCompSys"/>
</dbReference>
<name>A0A5R8WPC9_9BACT</name>
<dbReference type="Pfam" id="PF07730">
    <property type="entry name" value="HisKA_3"/>
    <property type="match status" value="1"/>
</dbReference>
<dbReference type="Pfam" id="PF02518">
    <property type="entry name" value="HATPase_c"/>
    <property type="match status" value="1"/>
</dbReference>
<dbReference type="CDD" id="cd16917">
    <property type="entry name" value="HATPase_UhpB-NarQ-NarX-like"/>
    <property type="match status" value="1"/>
</dbReference>
<dbReference type="AlphaFoldDB" id="A0A5R8WPC9"/>